<accession>A0A4C1TMG0</accession>
<dbReference type="EMBL" id="BGZK01000067">
    <property type="protein sequence ID" value="GBP14800.1"/>
    <property type="molecule type" value="Genomic_DNA"/>
</dbReference>
<sequence length="120" mass="13257">MPVRGTLSHDPISDWGIGSSTPRRLFKDHNVASGALASFDYRRLRSVLVACIEAIATEIHASISNFFVILTSVIHEESTLESILTRARARWLPQRVRGARDLSAGIGDLRTARLLPACYL</sequence>
<evidence type="ECO:0000313" key="2">
    <source>
        <dbReference type="Proteomes" id="UP000299102"/>
    </source>
</evidence>
<dbReference type="Proteomes" id="UP000299102">
    <property type="component" value="Unassembled WGS sequence"/>
</dbReference>
<evidence type="ECO:0000313" key="1">
    <source>
        <dbReference type="EMBL" id="GBP14800.1"/>
    </source>
</evidence>
<keyword evidence="2" id="KW-1185">Reference proteome</keyword>
<proteinExistence type="predicted"/>
<name>A0A4C1TMG0_EUMVA</name>
<protein>
    <submittedName>
        <fullName evidence="1">Uncharacterized protein</fullName>
    </submittedName>
</protein>
<organism evidence="1 2">
    <name type="scientific">Eumeta variegata</name>
    <name type="common">Bagworm moth</name>
    <name type="synonym">Eumeta japonica</name>
    <dbReference type="NCBI Taxonomy" id="151549"/>
    <lineage>
        <taxon>Eukaryota</taxon>
        <taxon>Metazoa</taxon>
        <taxon>Ecdysozoa</taxon>
        <taxon>Arthropoda</taxon>
        <taxon>Hexapoda</taxon>
        <taxon>Insecta</taxon>
        <taxon>Pterygota</taxon>
        <taxon>Neoptera</taxon>
        <taxon>Endopterygota</taxon>
        <taxon>Lepidoptera</taxon>
        <taxon>Glossata</taxon>
        <taxon>Ditrysia</taxon>
        <taxon>Tineoidea</taxon>
        <taxon>Psychidae</taxon>
        <taxon>Oiketicinae</taxon>
        <taxon>Eumeta</taxon>
    </lineage>
</organism>
<gene>
    <name evidence="1" type="ORF">EVAR_75395_1</name>
</gene>
<dbReference type="AlphaFoldDB" id="A0A4C1TMG0"/>
<comment type="caution">
    <text evidence="1">The sequence shown here is derived from an EMBL/GenBank/DDBJ whole genome shotgun (WGS) entry which is preliminary data.</text>
</comment>
<reference evidence="1 2" key="1">
    <citation type="journal article" date="2019" name="Commun. Biol.">
        <title>The bagworm genome reveals a unique fibroin gene that provides high tensile strength.</title>
        <authorList>
            <person name="Kono N."/>
            <person name="Nakamura H."/>
            <person name="Ohtoshi R."/>
            <person name="Tomita M."/>
            <person name="Numata K."/>
            <person name="Arakawa K."/>
        </authorList>
    </citation>
    <scope>NUCLEOTIDE SEQUENCE [LARGE SCALE GENOMIC DNA]</scope>
</reference>